<dbReference type="InterPro" id="IPR011146">
    <property type="entry name" value="HIT-like"/>
</dbReference>
<dbReference type="SUPFAM" id="SSF54197">
    <property type="entry name" value="HIT-like"/>
    <property type="match status" value="1"/>
</dbReference>
<feature type="active site" description="Tele-AMP-histidine intermediate" evidence="1">
    <location>
        <position position="46"/>
    </location>
</feature>
<keyword evidence="6" id="KW-1185">Reference proteome</keyword>
<reference evidence="5" key="1">
    <citation type="journal article" date="2020" name="Fungal Divers.">
        <title>Resolving the Mortierellaceae phylogeny through synthesis of multi-gene phylogenetics and phylogenomics.</title>
        <authorList>
            <person name="Vandepol N."/>
            <person name="Liber J."/>
            <person name="Desiro A."/>
            <person name="Na H."/>
            <person name="Kennedy M."/>
            <person name="Barry K."/>
            <person name="Grigoriev I.V."/>
            <person name="Miller A.N."/>
            <person name="O'Donnell K."/>
            <person name="Stajich J.E."/>
            <person name="Bonito G."/>
        </authorList>
    </citation>
    <scope>NUCLEOTIDE SEQUENCE</scope>
    <source>
        <strain evidence="5">BC1065</strain>
    </source>
</reference>
<evidence type="ECO:0000259" key="4">
    <source>
        <dbReference type="PROSITE" id="PS51084"/>
    </source>
</evidence>
<dbReference type="Proteomes" id="UP000807716">
    <property type="component" value="Unassembled WGS sequence"/>
</dbReference>
<dbReference type="Pfam" id="PF01230">
    <property type="entry name" value="HIT"/>
    <property type="match status" value="1"/>
</dbReference>
<proteinExistence type="predicted"/>
<dbReference type="PROSITE" id="PS00892">
    <property type="entry name" value="HIT_1"/>
    <property type="match status" value="1"/>
</dbReference>
<dbReference type="PANTHER" id="PTHR46648">
    <property type="entry name" value="HIT FAMILY PROTEIN 1"/>
    <property type="match status" value="1"/>
</dbReference>
<name>A0A9P6Q9Y5_9FUNG</name>
<dbReference type="PROSITE" id="PS51084">
    <property type="entry name" value="HIT_2"/>
    <property type="match status" value="1"/>
</dbReference>
<dbReference type="AlphaFoldDB" id="A0A9P6Q9Y5"/>
<dbReference type="InterPro" id="IPR019808">
    <property type="entry name" value="Histidine_triad_CS"/>
</dbReference>
<dbReference type="Gene3D" id="3.30.428.10">
    <property type="entry name" value="HIT-like"/>
    <property type="match status" value="1"/>
</dbReference>
<dbReference type="InterPro" id="IPR036265">
    <property type="entry name" value="HIT-like_sf"/>
</dbReference>
<dbReference type="OrthoDB" id="672793at2759"/>
<evidence type="ECO:0000256" key="1">
    <source>
        <dbReference type="PIRSR" id="PIRSR601310-1"/>
    </source>
</evidence>
<protein>
    <submittedName>
        <fullName evidence="5">Adenosine 5'-monophosphoramidase</fullName>
    </submittedName>
</protein>
<accession>A0A9P6Q9Y5</accession>
<gene>
    <name evidence="5" type="primary">HNT1_1</name>
    <name evidence="5" type="ORF">DFQ27_001559</name>
</gene>
<evidence type="ECO:0000313" key="6">
    <source>
        <dbReference type="Proteomes" id="UP000807716"/>
    </source>
</evidence>
<organism evidence="5 6">
    <name type="scientific">Actinomortierella ambigua</name>
    <dbReference type="NCBI Taxonomy" id="1343610"/>
    <lineage>
        <taxon>Eukaryota</taxon>
        <taxon>Fungi</taxon>
        <taxon>Fungi incertae sedis</taxon>
        <taxon>Mucoromycota</taxon>
        <taxon>Mortierellomycotina</taxon>
        <taxon>Mortierellomycetes</taxon>
        <taxon>Mortierellales</taxon>
        <taxon>Mortierellaceae</taxon>
        <taxon>Actinomortierella</taxon>
    </lineage>
</organism>
<feature type="domain" description="HIT" evidence="4">
    <location>
        <begin position="1"/>
        <end position="59"/>
    </location>
</feature>
<dbReference type="GO" id="GO:0003824">
    <property type="term" value="F:catalytic activity"/>
    <property type="evidence" value="ECO:0007669"/>
    <property type="project" value="InterPro"/>
</dbReference>
<feature type="short sequence motif" description="Histidine triad motif" evidence="2 3">
    <location>
        <begin position="44"/>
        <end position="48"/>
    </location>
</feature>
<comment type="caution">
    <text evidence="5">The sequence shown here is derived from an EMBL/GenBank/DDBJ whole genome shotgun (WGS) entry which is preliminary data.</text>
</comment>
<dbReference type="GO" id="GO:0009117">
    <property type="term" value="P:nucleotide metabolic process"/>
    <property type="evidence" value="ECO:0007669"/>
    <property type="project" value="TreeGrafter"/>
</dbReference>
<dbReference type="PANTHER" id="PTHR46648:SF1">
    <property type="entry name" value="ADENOSINE 5'-MONOPHOSPHORAMIDASE HNT1"/>
    <property type="match status" value="1"/>
</dbReference>
<evidence type="ECO:0000256" key="2">
    <source>
        <dbReference type="PIRSR" id="PIRSR601310-3"/>
    </source>
</evidence>
<sequence>MHELPDDTLADLLPLIKKVVNALDAENYNILQNNGGIAHQHIWHVHFHIIPKPNEKEGLVMQLDNHGRSDAYLDAVFETIKTRAHLP</sequence>
<evidence type="ECO:0000256" key="3">
    <source>
        <dbReference type="PROSITE-ProRule" id="PRU00464"/>
    </source>
</evidence>
<evidence type="ECO:0000313" key="5">
    <source>
        <dbReference type="EMBL" id="KAG0263907.1"/>
    </source>
</evidence>
<dbReference type="EMBL" id="JAAAJB010000153">
    <property type="protein sequence ID" value="KAG0263907.1"/>
    <property type="molecule type" value="Genomic_DNA"/>
</dbReference>
<dbReference type="InterPro" id="IPR001310">
    <property type="entry name" value="Histidine_triad_HIT"/>
</dbReference>